<sequence length="298" mass="33514">MSSPGEVQALIEQYKKQIEELTMTQHLMSQAQNIPNQQQPLDPQPNAATQNTNPAQPRDAALTQSPNILEPSSSVGTTQPKKNRGGNKRPVSGGGYPNKRRKTECRFVSKEEAQSAVVLKSVQRKQWLTKLVDDTLDRLKFKLSTEDDHNKLHDALMKEVLGEVRKKIEEVVSALHTASDNSSKIVECTLQIAIVKIRAKKSDYLNKSRIYTHPLRVKKAHQSSVMCKNQRNPQGKGIGSVTVNNFKDHYANEPQEVLDVLDEWLVEWSNFLSGSERFCDLARRSKGTNVSESEAELE</sequence>
<evidence type="ECO:0000313" key="3">
    <source>
        <dbReference type="Proteomes" id="UP001431209"/>
    </source>
</evidence>
<reference evidence="2 3" key="1">
    <citation type="submission" date="2024-03" db="EMBL/GenBank/DDBJ databases">
        <title>The Acrasis kona genome and developmental transcriptomes reveal deep origins of eukaryotic multicellular pathways.</title>
        <authorList>
            <person name="Sheikh S."/>
            <person name="Fu C.-J."/>
            <person name="Brown M.W."/>
            <person name="Baldauf S.L."/>
        </authorList>
    </citation>
    <scope>NUCLEOTIDE SEQUENCE [LARGE SCALE GENOMIC DNA]</scope>
    <source>
        <strain evidence="2 3">ATCC MYA-3509</strain>
    </source>
</reference>
<dbReference type="EMBL" id="JAOPGA020000490">
    <property type="protein sequence ID" value="KAL0479002.1"/>
    <property type="molecule type" value="Genomic_DNA"/>
</dbReference>
<feature type="compositionally biased region" description="Low complexity" evidence="1">
    <location>
        <begin position="32"/>
        <end position="46"/>
    </location>
</feature>
<keyword evidence="3" id="KW-1185">Reference proteome</keyword>
<organism evidence="2 3">
    <name type="scientific">Acrasis kona</name>
    <dbReference type="NCBI Taxonomy" id="1008807"/>
    <lineage>
        <taxon>Eukaryota</taxon>
        <taxon>Discoba</taxon>
        <taxon>Heterolobosea</taxon>
        <taxon>Tetramitia</taxon>
        <taxon>Eutetramitia</taxon>
        <taxon>Acrasidae</taxon>
        <taxon>Acrasis</taxon>
    </lineage>
</organism>
<proteinExistence type="predicted"/>
<dbReference type="AlphaFoldDB" id="A0AAW2YS63"/>
<accession>A0AAW2YS63</accession>
<comment type="caution">
    <text evidence="2">The sequence shown here is derived from an EMBL/GenBank/DDBJ whole genome shotgun (WGS) entry which is preliminary data.</text>
</comment>
<evidence type="ECO:0000313" key="2">
    <source>
        <dbReference type="EMBL" id="KAL0479002.1"/>
    </source>
</evidence>
<gene>
    <name evidence="2" type="ORF">AKO1_002658</name>
</gene>
<feature type="compositionally biased region" description="Polar residues" evidence="1">
    <location>
        <begin position="62"/>
        <end position="80"/>
    </location>
</feature>
<name>A0AAW2YS63_9EUKA</name>
<dbReference type="Proteomes" id="UP001431209">
    <property type="component" value="Unassembled WGS sequence"/>
</dbReference>
<feature type="region of interest" description="Disordered" evidence="1">
    <location>
        <begin position="26"/>
        <end position="101"/>
    </location>
</feature>
<evidence type="ECO:0000256" key="1">
    <source>
        <dbReference type="SAM" id="MobiDB-lite"/>
    </source>
</evidence>
<protein>
    <submittedName>
        <fullName evidence="2">Uncharacterized protein</fullName>
    </submittedName>
</protein>